<dbReference type="GO" id="GO:0005886">
    <property type="term" value="C:plasma membrane"/>
    <property type="evidence" value="ECO:0007669"/>
    <property type="project" value="UniProtKB-SubCell"/>
</dbReference>
<feature type="transmembrane region" description="Helical" evidence="7">
    <location>
        <begin position="197"/>
        <end position="219"/>
    </location>
</feature>
<name>Q1AYD5_RUBXD</name>
<reference evidence="9 10" key="1">
    <citation type="submission" date="2006-06" db="EMBL/GenBank/DDBJ databases">
        <title>Complete sequence of Rubrobacter xylanophilus DSM 9941.</title>
        <authorList>
            <consortium name="US DOE Joint Genome Institute"/>
            <person name="Copeland A."/>
            <person name="Lucas S."/>
            <person name="Lapidus A."/>
            <person name="Barry K."/>
            <person name="Detter J.C."/>
            <person name="Glavina del Rio T."/>
            <person name="Hammon N."/>
            <person name="Israni S."/>
            <person name="Dalin E."/>
            <person name="Tice H."/>
            <person name="Pitluck S."/>
            <person name="Munk A.C."/>
            <person name="Brettin T."/>
            <person name="Bruce D."/>
            <person name="Han C."/>
            <person name="Tapia R."/>
            <person name="Gilna P."/>
            <person name="Schmutz J."/>
            <person name="Larimer F."/>
            <person name="Land M."/>
            <person name="Hauser L."/>
            <person name="Kyrpides N."/>
            <person name="Lykidis A."/>
            <person name="da Costa M.S."/>
            <person name="Rainey F.A."/>
            <person name="Empadinhas N."/>
            <person name="Jolivet E."/>
            <person name="Battista J.R."/>
            <person name="Richardson P."/>
        </authorList>
    </citation>
    <scope>NUCLEOTIDE SEQUENCE [LARGE SCALE GENOMIC DNA]</scope>
    <source>
        <strain evidence="10">DSM 9941 / NBRC 16129 / PRD-1</strain>
    </source>
</reference>
<dbReference type="InterPro" id="IPR000515">
    <property type="entry name" value="MetI-like"/>
</dbReference>
<protein>
    <submittedName>
        <fullName evidence="9">Binding-protein-dependent transport systems inner membrane component</fullName>
    </submittedName>
</protein>
<keyword evidence="5 7" id="KW-1133">Transmembrane helix</keyword>
<dbReference type="CDD" id="cd06261">
    <property type="entry name" value="TM_PBP2"/>
    <property type="match status" value="1"/>
</dbReference>
<keyword evidence="3" id="KW-1003">Cell membrane</keyword>
<evidence type="ECO:0000256" key="5">
    <source>
        <dbReference type="ARBA" id="ARBA00022989"/>
    </source>
</evidence>
<sequence length="294" mass="32531">MHLLFLLPALLLYSLFVVYPMVSALRFSLYEWNGLERVAFSGLENFRILFTRYPYNQEVWDALRHNLYLFAVTMVAQNAFALFLAVVLDRGIRRGRTLFRNVFFLPHLVAVVVVGFLWSLILNPQFGALNRALEAAGLGALAHPWLGDPDTALTAVALVNAWSWVGFPLIIFLANLAGIPEEYHEAARLDGAGGWQAFRYITLPLLAPSITIVTVLTFIGNFNAFDLIYAMGGSNGSPGGSTDVLALLFYRIAFAGNDPNAVGVSNAMAVLMFLVVFAASVLYLRWRGRGEVTY</sequence>
<keyword evidence="2 7" id="KW-0813">Transport</keyword>
<dbReference type="KEGG" id="rxy:Rxyl_0622"/>
<dbReference type="PROSITE" id="PS50928">
    <property type="entry name" value="ABC_TM1"/>
    <property type="match status" value="1"/>
</dbReference>
<dbReference type="AlphaFoldDB" id="Q1AYD5"/>
<dbReference type="PhylomeDB" id="Q1AYD5"/>
<feature type="transmembrane region" description="Helical" evidence="7">
    <location>
        <begin position="267"/>
        <end position="286"/>
    </location>
</feature>
<proteinExistence type="inferred from homology"/>
<gene>
    <name evidence="9" type="ordered locus">Rxyl_0622</name>
</gene>
<dbReference type="PANTHER" id="PTHR43227">
    <property type="entry name" value="BLL4140 PROTEIN"/>
    <property type="match status" value="1"/>
</dbReference>
<organism evidence="9 10">
    <name type="scientific">Rubrobacter xylanophilus (strain DSM 9941 / JCM 11954 / NBRC 16129 / PRD-1)</name>
    <dbReference type="NCBI Taxonomy" id="266117"/>
    <lineage>
        <taxon>Bacteria</taxon>
        <taxon>Bacillati</taxon>
        <taxon>Actinomycetota</taxon>
        <taxon>Rubrobacteria</taxon>
        <taxon>Rubrobacterales</taxon>
        <taxon>Rubrobacteraceae</taxon>
        <taxon>Rubrobacter</taxon>
    </lineage>
</organism>
<dbReference type="SUPFAM" id="SSF161098">
    <property type="entry name" value="MetI-like"/>
    <property type="match status" value="1"/>
</dbReference>
<feature type="transmembrane region" description="Helical" evidence="7">
    <location>
        <begin position="98"/>
        <end position="121"/>
    </location>
</feature>
<dbReference type="HOGENOM" id="CLU_016047_0_0_11"/>
<keyword evidence="4 7" id="KW-0812">Transmembrane</keyword>
<dbReference type="PANTHER" id="PTHR43227:SF8">
    <property type="entry name" value="DIACETYLCHITOBIOSE UPTAKE SYSTEM PERMEASE PROTEIN DASB"/>
    <property type="match status" value="1"/>
</dbReference>
<dbReference type="InterPro" id="IPR035906">
    <property type="entry name" value="MetI-like_sf"/>
</dbReference>
<dbReference type="Proteomes" id="UP000006637">
    <property type="component" value="Chromosome"/>
</dbReference>
<evidence type="ECO:0000259" key="8">
    <source>
        <dbReference type="PROSITE" id="PS50928"/>
    </source>
</evidence>
<evidence type="ECO:0000256" key="4">
    <source>
        <dbReference type="ARBA" id="ARBA00022692"/>
    </source>
</evidence>
<evidence type="ECO:0000256" key="3">
    <source>
        <dbReference type="ARBA" id="ARBA00022475"/>
    </source>
</evidence>
<evidence type="ECO:0000256" key="7">
    <source>
        <dbReference type="RuleBase" id="RU363032"/>
    </source>
</evidence>
<feature type="transmembrane region" description="Helical" evidence="7">
    <location>
        <begin position="152"/>
        <end position="176"/>
    </location>
</feature>
<accession>Q1AYD5</accession>
<dbReference type="InterPro" id="IPR050809">
    <property type="entry name" value="UgpAE/MalFG_permease"/>
</dbReference>
<dbReference type="GO" id="GO:0055085">
    <property type="term" value="P:transmembrane transport"/>
    <property type="evidence" value="ECO:0007669"/>
    <property type="project" value="InterPro"/>
</dbReference>
<comment type="subcellular location">
    <subcellularLocation>
        <location evidence="1 7">Cell membrane</location>
        <topology evidence="1 7">Multi-pass membrane protein</topology>
    </subcellularLocation>
</comment>
<evidence type="ECO:0000256" key="2">
    <source>
        <dbReference type="ARBA" id="ARBA00022448"/>
    </source>
</evidence>
<feature type="domain" description="ABC transmembrane type-1" evidence="8">
    <location>
        <begin position="63"/>
        <end position="283"/>
    </location>
</feature>
<dbReference type="Gene3D" id="1.10.3720.10">
    <property type="entry name" value="MetI-like"/>
    <property type="match status" value="1"/>
</dbReference>
<dbReference type="Pfam" id="PF00528">
    <property type="entry name" value="BPD_transp_1"/>
    <property type="match status" value="1"/>
</dbReference>
<keyword evidence="6 7" id="KW-0472">Membrane</keyword>
<dbReference type="STRING" id="266117.Rxyl_0622"/>
<feature type="transmembrane region" description="Helical" evidence="7">
    <location>
        <begin position="67"/>
        <end position="86"/>
    </location>
</feature>
<evidence type="ECO:0000313" key="10">
    <source>
        <dbReference type="Proteomes" id="UP000006637"/>
    </source>
</evidence>
<dbReference type="eggNOG" id="COG1175">
    <property type="taxonomic scope" value="Bacteria"/>
</dbReference>
<comment type="similarity">
    <text evidence="7">Belongs to the binding-protein-dependent transport system permease family.</text>
</comment>
<evidence type="ECO:0000256" key="1">
    <source>
        <dbReference type="ARBA" id="ARBA00004651"/>
    </source>
</evidence>
<evidence type="ECO:0000313" key="9">
    <source>
        <dbReference type="EMBL" id="ABG03593.1"/>
    </source>
</evidence>
<dbReference type="EMBL" id="CP000386">
    <property type="protein sequence ID" value="ABG03593.1"/>
    <property type="molecule type" value="Genomic_DNA"/>
</dbReference>
<keyword evidence="10" id="KW-1185">Reference proteome</keyword>
<evidence type="ECO:0000256" key="6">
    <source>
        <dbReference type="ARBA" id="ARBA00023136"/>
    </source>
</evidence>